<dbReference type="PANTHER" id="PTHR42781:SF4">
    <property type="entry name" value="SPERMIDINE_PUTRESCINE IMPORT ATP-BINDING PROTEIN POTA"/>
    <property type="match status" value="1"/>
</dbReference>
<dbReference type="InterPro" id="IPR027417">
    <property type="entry name" value="P-loop_NTPase"/>
</dbReference>
<keyword evidence="8" id="KW-1185">Reference proteome</keyword>
<dbReference type="Proteomes" id="UP000234951">
    <property type="component" value="Unassembled WGS sequence"/>
</dbReference>
<dbReference type="InterPro" id="IPR050093">
    <property type="entry name" value="ABC_SmlMolc_Importer"/>
</dbReference>
<evidence type="ECO:0000256" key="3">
    <source>
        <dbReference type="ARBA" id="ARBA00022840"/>
    </source>
</evidence>
<feature type="domain" description="ABC transporter" evidence="4">
    <location>
        <begin position="5"/>
        <end position="237"/>
    </location>
</feature>
<name>A0A2N5GM13_9BACI</name>
<dbReference type="Pfam" id="PF00005">
    <property type="entry name" value="ABC_tran"/>
    <property type="match status" value="1"/>
</dbReference>
<gene>
    <name evidence="5" type="ORF">CU635_10480</name>
    <name evidence="6" type="ORF">CVD25_10715</name>
</gene>
<keyword evidence="2" id="KW-0547">Nucleotide-binding</keyword>
<evidence type="ECO:0000313" key="5">
    <source>
        <dbReference type="EMBL" id="PLR82899.1"/>
    </source>
</evidence>
<evidence type="ECO:0000256" key="1">
    <source>
        <dbReference type="ARBA" id="ARBA00022448"/>
    </source>
</evidence>
<dbReference type="SUPFAM" id="SSF52540">
    <property type="entry name" value="P-loop containing nucleoside triphosphate hydrolases"/>
    <property type="match status" value="1"/>
</dbReference>
<dbReference type="Proteomes" id="UP000235114">
    <property type="component" value="Unassembled WGS sequence"/>
</dbReference>
<reference evidence="6 8" key="2">
    <citation type="submission" date="2017-12" db="EMBL/GenBank/DDBJ databases">
        <title>Comparative Functional Genomics of Dry Heat Resistant strains isolated from the Viking Spacecraft.</title>
        <authorList>
            <person name="Seuylemezian A."/>
            <person name="Cooper K."/>
            <person name="Vaishampayan P."/>
        </authorList>
    </citation>
    <scope>NUCLEOTIDE SEQUENCE [LARGE SCALE GENOMIC DNA]</scope>
    <source>
        <strain evidence="6 8">ATCC 29669</strain>
    </source>
</reference>
<dbReference type="InterPro" id="IPR017871">
    <property type="entry name" value="ABC_transporter-like_CS"/>
</dbReference>
<keyword evidence="1" id="KW-0813">Transport</keyword>
<dbReference type="InterPro" id="IPR003593">
    <property type="entry name" value="AAA+_ATPase"/>
</dbReference>
<evidence type="ECO:0000259" key="4">
    <source>
        <dbReference type="PROSITE" id="PS50893"/>
    </source>
</evidence>
<comment type="caution">
    <text evidence="5">The sequence shown here is derived from an EMBL/GenBank/DDBJ whole genome shotgun (WGS) entry which is preliminary data.</text>
</comment>
<accession>A0A2N5GM13</accession>
<dbReference type="PANTHER" id="PTHR42781">
    <property type="entry name" value="SPERMIDINE/PUTRESCINE IMPORT ATP-BINDING PROTEIN POTA"/>
    <property type="match status" value="1"/>
</dbReference>
<dbReference type="SMART" id="SM00382">
    <property type="entry name" value="AAA"/>
    <property type="match status" value="1"/>
</dbReference>
<sequence>MTELIRIEQMKRVANGNNILDISQLTIDRGEILGIMGPNGAGKSTLLKALCLLEPKCIGSYFFQGQNTPLQKPPLQLRRRFAIALQQPLLFNASVHKNVAIGLKIRNTGNKELKNKIAFWLDAFEIGHLAAKQAQHLSGGEAQRVNLARAFALEPEVLFLDEPFSALDYPTKRKLIQNLKKAIDETNTTVVLVSHDLTEIEYLTNRLIILKEGAVVQAGATVEVIAHPHQQASTFLSGWNPLMEKQSNQ</sequence>
<proteinExistence type="predicted"/>
<evidence type="ECO:0000256" key="2">
    <source>
        <dbReference type="ARBA" id="ARBA00022741"/>
    </source>
</evidence>
<organism evidence="5 7">
    <name type="scientific">Bacillus canaveralius</name>
    <dbReference type="NCBI Taxonomy" id="1403243"/>
    <lineage>
        <taxon>Bacteria</taxon>
        <taxon>Bacillati</taxon>
        <taxon>Bacillota</taxon>
        <taxon>Bacilli</taxon>
        <taxon>Bacillales</taxon>
        <taxon>Bacillaceae</taxon>
        <taxon>Bacillus</taxon>
    </lineage>
</organism>
<evidence type="ECO:0000313" key="7">
    <source>
        <dbReference type="Proteomes" id="UP000234951"/>
    </source>
</evidence>
<dbReference type="GO" id="GO:0016887">
    <property type="term" value="F:ATP hydrolysis activity"/>
    <property type="evidence" value="ECO:0007669"/>
    <property type="project" value="InterPro"/>
</dbReference>
<dbReference type="Gene3D" id="3.40.50.300">
    <property type="entry name" value="P-loop containing nucleotide triphosphate hydrolases"/>
    <property type="match status" value="1"/>
</dbReference>
<evidence type="ECO:0000313" key="8">
    <source>
        <dbReference type="Proteomes" id="UP000235114"/>
    </source>
</evidence>
<keyword evidence="3" id="KW-0067">ATP-binding</keyword>
<dbReference type="EMBL" id="PGVA01000024">
    <property type="protein sequence ID" value="PLR82899.1"/>
    <property type="molecule type" value="Genomic_DNA"/>
</dbReference>
<reference evidence="5 7" key="1">
    <citation type="submission" date="2017-11" db="EMBL/GenBank/DDBJ databases">
        <title>Comparitive Functional Genomics of Dry Heat Resistant strains isolated from the Viking Spacecraft.</title>
        <authorList>
            <person name="Seuylemezian A."/>
            <person name="Cooper K."/>
            <person name="Vaishampayan P."/>
        </authorList>
    </citation>
    <scope>NUCLEOTIDE SEQUENCE [LARGE SCALE GENOMIC DNA]</scope>
    <source>
        <strain evidence="5 7">M4.6</strain>
    </source>
</reference>
<dbReference type="PROSITE" id="PS00211">
    <property type="entry name" value="ABC_TRANSPORTER_1"/>
    <property type="match status" value="1"/>
</dbReference>
<dbReference type="AlphaFoldDB" id="A0A2N5GM13"/>
<evidence type="ECO:0000313" key="6">
    <source>
        <dbReference type="EMBL" id="PLR97096.1"/>
    </source>
</evidence>
<protein>
    <submittedName>
        <fullName evidence="5">ABC transporter</fullName>
    </submittedName>
</protein>
<dbReference type="PROSITE" id="PS50893">
    <property type="entry name" value="ABC_TRANSPORTER_2"/>
    <property type="match status" value="1"/>
</dbReference>
<dbReference type="OrthoDB" id="9780431at2"/>
<dbReference type="InterPro" id="IPR003439">
    <property type="entry name" value="ABC_transporter-like_ATP-bd"/>
</dbReference>
<dbReference type="GO" id="GO:0005524">
    <property type="term" value="F:ATP binding"/>
    <property type="evidence" value="ECO:0007669"/>
    <property type="project" value="UniProtKB-KW"/>
</dbReference>
<dbReference type="EMBL" id="PGVD01000028">
    <property type="protein sequence ID" value="PLR97096.1"/>
    <property type="molecule type" value="Genomic_DNA"/>
</dbReference>